<feature type="region of interest" description="Disordered" evidence="1">
    <location>
        <begin position="114"/>
        <end position="136"/>
    </location>
</feature>
<evidence type="ECO:0000256" key="2">
    <source>
        <dbReference type="SAM" id="Phobius"/>
    </source>
</evidence>
<dbReference type="Proteomes" id="UP001164244">
    <property type="component" value="Chromosome"/>
</dbReference>
<keyword evidence="2" id="KW-0812">Transmembrane</keyword>
<protein>
    <submittedName>
        <fullName evidence="3">DUF2939 domain-containing protein</fullName>
    </submittedName>
</protein>
<keyword evidence="2" id="KW-0472">Membrane</keyword>
<reference evidence="3" key="1">
    <citation type="submission" date="2022-11" db="EMBL/GenBank/DDBJ databases">
        <title>Complete genome sequence of Veillonella rogosae KCOM 3468 isolated from human Subgingival dental plaque of Chronic peridontitis Lesion.</title>
        <authorList>
            <person name="Park S.-N."/>
            <person name="Lim Y.K."/>
            <person name="Kook J.-K."/>
        </authorList>
    </citation>
    <scope>NUCLEOTIDE SEQUENCE</scope>
    <source>
        <strain evidence="3">KCOM 3468</strain>
    </source>
</reference>
<gene>
    <name evidence="3" type="ORF">OKW85_01980</name>
</gene>
<keyword evidence="2" id="KW-1133">Transmembrane helix</keyword>
<accession>A0AA46X3I3</accession>
<organism evidence="3 4">
    <name type="scientific">Veillonella rogosae</name>
    <dbReference type="NCBI Taxonomy" id="423477"/>
    <lineage>
        <taxon>Bacteria</taxon>
        <taxon>Bacillati</taxon>
        <taxon>Bacillota</taxon>
        <taxon>Negativicutes</taxon>
        <taxon>Veillonellales</taxon>
        <taxon>Veillonellaceae</taxon>
        <taxon>Veillonella</taxon>
    </lineage>
</organism>
<dbReference type="KEGG" id="vrg:OKW85_01980"/>
<evidence type="ECO:0000313" key="3">
    <source>
        <dbReference type="EMBL" id="UZG51402.1"/>
    </source>
</evidence>
<feature type="transmembrane region" description="Helical" evidence="2">
    <location>
        <begin position="12"/>
        <end position="36"/>
    </location>
</feature>
<sequence length="213" mass="23962">MKGFTVNKSSSKGVIIALIIAVVGALAAAWYFLWYVPHTPAYTLKIIHQAVQEKNADEVLRHVDVKSIVKNIVDREGNKYIDTSNPFGKAAVAATKTFGPALIEDVMRKYIEDPDSFKSEPPTDNNQAANQNDDNKSMVDRLVEGRLFKEHDVEIKNLKTDDHGETATVTATIQNNKKNMTKDIKILMRHLGDGTWVIYDIPDMEDLYTITRK</sequence>
<evidence type="ECO:0000313" key="4">
    <source>
        <dbReference type="Proteomes" id="UP001164244"/>
    </source>
</evidence>
<proteinExistence type="predicted"/>
<dbReference type="EMBL" id="CP110418">
    <property type="protein sequence ID" value="UZG51402.1"/>
    <property type="molecule type" value="Genomic_DNA"/>
</dbReference>
<name>A0AA46X3I3_9FIRM</name>
<dbReference type="RefSeq" id="WP_265138545.1">
    <property type="nucleotide sequence ID" value="NZ_CP110418.1"/>
</dbReference>
<evidence type="ECO:0000256" key="1">
    <source>
        <dbReference type="SAM" id="MobiDB-lite"/>
    </source>
</evidence>
<dbReference type="AlphaFoldDB" id="A0AA46X3I3"/>